<comment type="caution">
    <text evidence="4">The sequence shown here is derived from an EMBL/GenBank/DDBJ whole genome shotgun (WGS) entry which is preliminary data.</text>
</comment>
<feature type="region of interest" description="Disordered" evidence="3">
    <location>
        <begin position="214"/>
        <end position="317"/>
    </location>
</feature>
<reference evidence="4" key="1">
    <citation type="journal article" date="2020" name="Cell">
        <title>Large-Scale Comparative Analyses of Tick Genomes Elucidate Their Genetic Diversity and Vector Capacities.</title>
        <authorList>
            <consortium name="Tick Genome and Microbiome Consortium (TIGMIC)"/>
            <person name="Jia N."/>
            <person name="Wang J."/>
            <person name="Shi W."/>
            <person name="Du L."/>
            <person name="Sun Y."/>
            <person name="Zhan W."/>
            <person name="Jiang J.F."/>
            <person name="Wang Q."/>
            <person name="Zhang B."/>
            <person name="Ji P."/>
            <person name="Bell-Sakyi L."/>
            <person name="Cui X.M."/>
            <person name="Yuan T.T."/>
            <person name="Jiang B.G."/>
            <person name="Yang W.F."/>
            <person name="Lam T.T."/>
            <person name="Chang Q.C."/>
            <person name="Ding S.J."/>
            <person name="Wang X.J."/>
            <person name="Zhu J.G."/>
            <person name="Ruan X.D."/>
            <person name="Zhao L."/>
            <person name="Wei J.T."/>
            <person name="Ye R.Z."/>
            <person name="Que T.C."/>
            <person name="Du C.H."/>
            <person name="Zhou Y.H."/>
            <person name="Cheng J.X."/>
            <person name="Dai P.F."/>
            <person name="Guo W.B."/>
            <person name="Han X.H."/>
            <person name="Huang E.J."/>
            <person name="Li L.F."/>
            <person name="Wei W."/>
            <person name="Gao Y.C."/>
            <person name="Liu J.Z."/>
            <person name="Shao H.Z."/>
            <person name="Wang X."/>
            <person name="Wang C.C."/>
            <person name="Yang T.C."/>
            <person name="Huo Q.B."/>
            <person name="Li W."/>
            <person name="Chen H.Y."/>
            <person name="Chen S.E."/>
            <person name="Zhou L.G."/>
            <person name="Ni X.B."/>
            <person name="Tian J.H."/>
            <person name="Sheng Y."/>
            <person name="Liu T."/>
            <person name="Pan Y.S."/>
            <person name="Xia L.Y."/>
            <person name="Li J."/>
            <person name="Zhao F."/>
            <person name="Cao W.C."/>
        </authorList>
    </citation>
    <scope>NUCLEOTIDE SEQUENCE</scope>
    <source>
        <strain evidence="4">Rsan-2018</strain>
    </source>
</reference>
<dbReference type="Proteomes" id="UP000821837">
    <property type="component" value="Unassembled WGS sequence"/>
</dbReference>
<organism evidence="4 5">
    <name type="scientific">Rhipicephalus sanguineus</name>
    <name type="common">Brown dog tick</name>
    <name type="synonym">Ixodes sanguineus</name>
    <dbReference type="NCBI Taxonomy" id="34632"/>
    <lineage>
        <taxon>Eukaryota</taxon>
        <taxon>Metazoa</taxon>
        <taxon>Ecdysozoa</taxon>
        <taxon>Arthropoda</taxon>
        <taxon>Chelicerata</taxon>
        <taxon>Arachnida</taxon>
        <taxon>Acari</taxon>
        <taxon>Parasitiformes</taxon>
        <taxon>Ixodida</taxon>
        <taxon>Ixodoidea</taxon>
        <taxon>Ixodidae</taxon>
        <taxon>Rhipicephalinae</taxon>
        <taxon>Rhipicephalus</taxon>
        <taxon>Rhipicephalus</taxon>
    </lineage>
</organism>
<evidence type="ECO:0000256" key="3">
    <source>
        <dbReference type="SAM" id="MobiDB-lite"/>
    </source>
</evidence>
<feature type="compositionally biased region" description="Polar residues" evidence="3">
    <location>
        <begin position="306"/>
        <end position="317"/>
    </location>
</feature>
<feature type="compositionally biased region" description="Low complexity" evidence="3">
    <location>
        <begin position="633"/>
        <end position="644"/>
    </location>
</feature>
<protein>
    <submittedName>
        <fullName evidence="4">Uncharacterized protein</fullName>
    </submittedName>
</protein>
<feature type="region of interest" description="Disordered" evidence="3">
    <location>
        <begin position="702"/>
        <end position="746"/>
    </location>
</feature>
<name>A0A9D4PD46_RHISA</name>
<dbReference type="InterPro" id="IPR006652">
    <property type="entry name" value="Kelch_1"/>
</dbReference>
<keyword evidence="5" id="KW-1185">Reference proteome</keyword>
<dbReference type="Gene3D" id="2.120.10.80">
    <property type="entry name" value="Kelch-type beta propeller"/>
    <property type="match status" value="1"/>
</dbReference>
<dbReference type="InterPro" id="IPR015915">
    <property type="entry name" value="Kelch-typ_b-propeller"/>
</dbReference>
<feature type="region of interest" description="Disordered" evidence="3">
    <location>
        <begin position="436"/>
        <end position="488"/>
    </location>
</feature>
<feature type="coiled-coil region" evidence="2">
    <location>
        <begin position="17"/>
        <end position="105"/>
    </location>
</feature>
<proteinExistence type="predicted"/>
<evidence type="ECO:0000313" key="4">
    <source>
        <dbReference type="EMBL" id="KAH7935922.1"/>
    </source>
</evidence>
<dbReference type="EMBL" id="JABSTV010001255">
    <property type="protein sequence ID" value="KAH7935922.1"/>
    <property type="molecule type" value="Genomic_DNA"/>
</dbReference>
<dbReference type="SUPFAM" id="SSF117281">
    <property type="entry name" value="Kelch motif"/>
    <property type="match status" value="1"/>
</dbReference>
<keyword evidence="1" id="KW-0880">Kelch repeat</keyword>
<gene>
    <name evidence="4" type="ORF">HPB52_015177</name>
</gene>
<feature type="region of interest" description="Disordered" evidence="3">
    <location>
        <begin position="330"/>
        <end position="389"/>
    </location>
</feature>
<sequence>MEPQGDEASAVRSFICAAIVEATLTDEQRRIEELHQRKLQEQLEMIRSEVLRYRELVQRDEEAVKIEQDNVKSKEANLKSLKQVNVLLTEKASVLEKQLEEEEKTSVDQLAKDIGARRRWRRKAKRPYDIENTEKRIAELQEACAAKEAAERACDEELRKLRAEQDRATQDKLNAFVVELAKLYVQCASKGNEVQKLQDEVGQLKSAVARLENKARAQTQDKASEVTRPLQLRPVGETPQNKPCSTSLDAPTSSHFEALSIPSTSKQSVAMGAPKRLEKGSPPQCATPSLSPLLMPPPSRALVRPRSTTGGHQLDSSTLLGNLESFFQSAHSPKSPAAQKRPVSSTFGDSGTTAPPCKQPRSGDSGASSSAPASKPARQHPQVPPNERTLSSLAVRTTSVPADAQHKNNSAPVQTQVISSQCAAANATLSFGKQALSKTPQDKHPVAASSVGYHTPSPRDQTSVRHGRQQEELTLHRAQASQPSADQRSLIELSTAGPSRTAQREPLLQSLATSFLLSNEMRVDGPPRTAQPARPSDDQQTVEEMNLPGPSNLAQREPAKSLATSAKWIMGLQEQRSHQAPHFSQSGWQVMEQMGLPVPNVVQGAPARAVSVSAKWGMGLQEQQSHRTAHLPQSASGQQQTSAQMCLPGPSRVTQKQEASHPSTAPLKKSRGLQEPRPVVQPPKEGHVFEGTATTNIFQAEHTRPAQSPVKSPNWDTQDTQSPEHGEVPKPTDSQSSKESPSEFSFGAAALSPEASGEDAGYTLFGEDDDSEQDGGFLAMAGTVAFGKHIYVIGGYDGRGQVTSVERYDTDLDVWEMVAPLNTRRSALSAAVLDGKIYALGGYDGQEYLSTVEVYDPTMNVWTTGPPMPSCKSGQASCSSPAPCVLHKVL</sequence>
<evidence type="ECO:0000256" key="1">
    <source>
        <dbReference type="ARBA" id="ARBA00022441"/>
    </source>
</evidence>
<keyword evidence="2" id="KW-0175">Coiled coil</keyword>
<feature type="compositionally biased region" description="Polar residues" evidence="3">
    <location>
        <begin position="342"/>
        <end position="353"/>
    </location>
</feature>
<feature type="coiled-coil region" evidence="2">
    <location>
        <begin position="130"/>
        <end position="167"/>
    </location>
</feature>
<dbReference type="PANTHER" id="PTHR45632">
    <property type="entry name" value="LD33804P"/>
    <property type="match status" value="1"/>
</dbReference>
<accession>A0A9D4PD46</accession>
<dbReference type="SMART" id="SM00612">
    <property type="entry name" value="Kelch"/>
    <property type="match status" value="2"/>
</dbReference>
<feature type="compositionally biased region" description="Polar residues" evidence="3">
    <location>
        <begin position="238"/>
        <end position="268"/>
    </location>
</feature>
<reference evidence="4" key="2">
    <citation type="submission" date="2021-09" db="EMBL/GenBank/DDBJ databases">
        <authorList>
            <person name="Jia N."/>
            <person name="Wang J."/>
            <person name="Shi W."/>
            <person name="Du L."/>
            <person name="Sun Y."/>
            <person name="Zhan W."/>
            <person name="Jiang J."/>
            <person name="Wang Q."/>
            <person name="Zhang B."/>
            <person name="Ji P."/>
            <person name="Sakyi L.B."/>
            <person name="Cui X."/>
            <person name="Yuan T."/>
            <person name="Jiang B."/>
            <person name="Yang W."/>
            <person name="Lam T.T.-Y."/>
            <person name="Chang Q."/>
            <person name="Ding S."/>
            <person name="Wang X."/>
            <person name="Zhu J."/>
            <person name="Ruan X."/>
            <person name="Zhao L."/>
            <person name="Wei J."/>
            <person name="Que T."/>
            <person name="Du C."/>
            <person name="Cheng J."/>
            <person name="Dai P."/>
            <person name="Han X."/>
            <person name="Huang E."/>
            <person name="Gao Y."/>
            <person name="Liu J."/>
            <person name="Shao H."/>
            <person name="Ye R."/>
            <person name="Li L."/>
            <person name="Wei W."/>
            <person name="Wang X."/>
            <person name="Wang C."/>
            <person name="Huo Q."/>
            <person name="Li W."/>
            <person name="Guo W."/>
            <person name="Chen H."/>
            <person name="Chen S."/>
            <person name="Zhou L."/>
            <person name="Zhou L."/>
            <person name="Ni X."/>
            <person name="Tian J."/>
            <person name="Zhou Y."/>
            <person name="Sheng Y."/>
            <person name="Liu T."/>
            <person name="Pan Y."/>
            <person name="Xia L."/>
            <person name="Li J."/>
            <person name="Zhao F."/>
            <person name="Cao W."/>
        </authorList>
    </citation>
    <scope>NUCLEOTIDE SEQUENCE</scope>
    <source>
        <strain evidence="4">Rsan-2018</strain>
        <tissue evidence="4">Larvae</tissue>
    </source>
</reference>
<dbReference type="AlphaFoldDB" id="A0A9D4PD46"/>
<feature type="region of interest" description="Disordered" evidence="3">
    <location>
        <begin position="621"/>
        <end position="688"/>
    </location>
</feature>
<feature type="compositionally biased region" description="Low complexity" evidence="3">
    <location>
        <begin position="734"/>
        <end position="746"/>
    </location>
</feature>
<dbReference type="PANTHER" id="PTHR45632:SF26">
    <property type="entry name" value="BTB DOMAIN-CONTAINING PROTEIN"/>
    <property type="match status" value="1"/>
</dbReference>
<evidence type="ECO:0000313" key="5">
    <source>
        <dbReference type="Proteomes" id="UP000821837"/>
    </source>
</evidence>
<feature type="region of interest" description="Disordered" evidence="3">
    <location>
        <begin position="522"/>
        <end position="557"/>
    </location>
</feature>
<feature type="compositionally biased region" description="Low complexity" evidence="3">
    <location>
        <begin position="362"/>
        <end position="376"/>
    </location>
</feature>
<dbReference type="Pfam" id="PF01344">
    <property type="entry name" value="Kelch_1"/>
    <property type="match status" value="2"/>
</dbReference>
<evidence type="ECO:0000256" key="2">
    <source>
        <dbReference type="SAM" id="Coils"/>
    </source>
</evidence>
<feature type="compositionally biased region" description="Polar residues" evidence="3">
    <location>
        <begin position="705"/>
        <end position="721"/>
    </location>
</feature>
<feature type="compositionally biased region" description="Polar residues" evidence="3">
    <location>
        <begin position="652"/>
        <end position="663"/>
    </location>
</feature>
<dbReference type="VEuPathDB" id="VectorBase:RSAN_046076"/>